<dbReference type="Proteomes" id="UP000054270">
    <property type="component" value="Unassembled WGS sequence"/>
</dbReference>
<organism evidence="2 3">
    <name type="scientific">Hypholoma sublateritium (strain FD-334 SS-4)</name>
    <dbReference type="NCBI Taxonomy" id="945553"/>
    <lineage>
        <taxon>Eukaryota</taxon>
        <taxon>Fungi</taxon>
        <taxon>Dikarya</taxon>
        <taxon>Basidiomycota</taxon>
        <taxon>Agaricomycotina</taxon>
        <taxon>Agaricomycetes</taxon>
        <taxon>Agaricomycetidae</taxon>
        <taxon>Agaricales</taxon>
        <taxon>Agaricineae</taxon>
        <taxon>Strophariaceae</taxon>
        <taxon>Hypholoma</taxon>
    </lineage>
</organism>
<evidence type="ECO:0000313" key="3">
    <source>
        <dbReference type="Proteomes" id="UP000054270"/>
    </source>
</evidence>
<evidence type="ECO:0000313" key="2">
    <source>
        <dbReference type="EMBL" id="KJA20338.1"/>
    </source>
</evidence>
<feature type="domain" description="DUF6593" evidence="1">
    <location>
        <begin position="24"/>
        <end position="175"/>
    </location>
</feature>
<gene>
    <name evidence="2" type="ORF">HYPSUDRAFT_68548</name>
</gene>
<protein>
    <recommendedName>
        <fullName evidence="1">DUF6593 domain-containing protein</fullName>
    </recommendedName>
</protein>
<name>A0A0D2MAF0_HYPSF</name>
<dbReference type="AlphaFoldDB" id="A0A0D2MAF0"/>
<accession>A0A0D2MAF0</accession>
<dbReference type="OMA" id="DSIDGWE"/>
<dbReference type="EMBL" id="KN817568">
    <property type="protein sequence ID" value="KJA20338.1"/>
    <property type="molecule type" value="Genomic_DNA"/>
</dbReference>
<sequence>MYHSGSQVTLVNPQPPVELVCSKNSVLNTLLLRDGKPYYSISTLDKSVSCTRITDLRTQELLVTIQRRWVASDTITFTQRYGGEKLKLKEWLRNSESQETDLPSSIWHVSTGNGNFMWKSDAQTRLALYPEGSLDRPLAWIKAGASASFFIQRDAESFIDEILPGFVILEQEMREKEKRMGLFYSEPTINPRRVFF</sequence>
<dbReference type="InterPro" id="IPR046528">
    <property type="entry name" value="DUF6593"/>
</dbReference>
<proteinExistence type="predicted"/>
<reference evidence="3" key="1">
    <citation type="submission" date="2014-04" db="EMBL/GenBank/DDBJ databases">
        <title>Evolutionary Origins and Diversification of the Mycorrhizal Mutualists.</title>
        <authorList>
            <consortium name="DOE Joint Genome Institute"/>
            <consortium name="Mycorrhizal Genomics Consortium"/>
            <person name="Kohler A."/>
            <person name="Kuo A."/>
            <person name="Nagy L.G."/>
            <person name="Floudas D."/>
            <person name="Copeland A."/>
            <person name="Barry K.W."/>
            <person name="Cichocki N."/>
            <person name="Veneault-Fourrey C."/>
            <person name="LaButti K."/>
            <person name="Lindquist E.A."/>
            <person name="Lipzen A."/>
            <person name="Lundell T."/>
            <person name="Morin E."/>
            <person name="Murat C."/>
            <person name="Riley R."/>
            <person name="Ohm R."/>
            <person name="Sun H."/>
            <person name="Tunlid A."/>
            <person name="Henrissat B."/>
            <person name="Grigoriev I.V."/>
            <person name="Hibbett D.S."/>
            <person name="Martin F."/>
        </authorList>
    </citation>
    <scope>NUCLEOTIDE SEQUENCE [LARGE SCALE GENOMIC DNA]</scope>
    <source>
        <strain evidence="3">FD-334 SS-4</strain>
    </source>
</reference>
<keyword evidence="3" id="KW-1185">Reference proteome</keyword>
<dbReference type="OrthoDB" id="3256331at2759"/>
<dbReference type="Pfam" id="PF20236">
    <property type="entry name" value="DUF6593"/>
    <property type="match status" value="1"/>
</dbReference>
<evidence type="ECO:0000259" key="1">
    <source>
        <dbReference type="Pfam" id="PF20236"/>
    </source>
</evidence>